<evidence type="ECO:0000313" key="2">
    <source>
        <dbReference type="Proteomes" id="UP001345219"/>
    </source>
</evidence>
<protein>
    <submittedName>
        <fullName evidence="1">Uncharacterized protein</fullName>
    </submittedName>
</protein>
<name>A0AAN7GJK2_9MYRT</name>
<accession>A0AAN7GJK2</accession>
<reference evidence="1 2" key="1">
    <citation type="journal article" date="2023" name="Hortic Res">
        <title>Pangenome of water caltrop reveals structural variations and asymmetric subgenome divergence after allopolyploidization.</title>
        <authorList>
            <person name="Zhang X."/>
            <person name="Chen Y."/>
            <person name="Wang L."/>
            <person name="Yuan Y."/>
            <person name="Fang M."/>
            <person name="Shi L."/>
            <person name="Lu R."/>
            <person name="Comes H.P."/>
            <person name="Ma Y."/>
            <person name="Chen Y."/>
            <person name="Huang G."/>
            <person name="Zhou Y."/>
            <person name="Zheng Z."/>
            <person name="Qiu Y."/>
        </authorList>
    </citation>
    <scope>NUCLEOTIDE SEQUENCE [LARGE SCALE GENOMIC DNA]</scope>
    <source>
        <tissue evidence="1">Roots</tissue>
    </source>
</reference>
<sequence length="79" mass="8725">MEPLKFNDVATSRKTIDSLEFRRVACTGVKRLVFVGPRSQCISGVTENGYYLVMPLVLIVNNSQSLNESMKLEGGDIST</sequence>
<gene>
    <name evidence="1" type="ORF">SAY87_000865</name>
</gene>
<organism evidence="1 2">
    <name type="scientific">Trapa incisa</name>
    <dbReference type="NCBI Taxonomy" id="236973"/>
    <lineage>
        <taxon>Eukaryota</taxon>
        <taxon>Viridiplantae</taxon>
        <taxon>Streptophyta</taxon>
        <taxon>Embryophyta</taxon>
        <taxon>Tracheophyta</taxon>
        <taxon>Spermatophyta</taxon>
        <taxon>Magnoliopsida</taxon>
        <taxon>eudicotyledons</taxon>
        <taxon>Gunneridae</taxon>
        <taxon>Pentapetalae</taxon>
        <taxon>rosids</taxon>
        <taxon>malvids</taxon>
        <taxon>Myrtales</taxon>
        <taxon>Lythraceae</taxon>
        <taxon>Trapa</taxon>
    </lineage>
</organism>
<keyword evidence="2" id="KW-1185">Reference proteome</keyword>
<evidence type="ECO:0000313" key="1">
    <source>
        <dbReference type="EMBL" id="KAK4742864.1"/>
    </source>
</evidence>
<comment type="caution">
    <text evidence="1">The sequence shown here is derived from an EMBL/GenBank/DDBJ whole genome shotgun (WGS) entry which is preliminary data.</text>
</comment>
<dbReference type="EMBL" id="JAXIOK010000023">
    <property type="protein sequence ID" value="KAK4742864.1"/>
    <property type="molecule type" value="Genomic_DNA"/>
</dbReference>
<dbReference type="AlphaFoldDB" id="A0AAN7GJK2"/>
<proteinExistence type="predicted"/>
<dbReference type="Proteomes" id="UP001345219">
    <property type="component" value="Chromosome 1"/>
</dbReference>